<dbReference type="OrthoDB" id="9801481at2"/>
<dbReference type="InterPro" id="IPR009078">
    <property type="entry name" value="Ferritin-like_SF"/>
</dbReference>
<evidence type="ECO:0000256" key="1">
    <source>
        <dbReference type="ARBA" id="ARBA00002485"/>
    </source>
</evidence>
<evidence type="ECO:0000313" key="12">
    <source>
        <dbReference type="Proteomes" id="UP000198718"/>
    </source>
</evidence>
<dbReference type="Gene3D" id="1.20.1260.10">
    <property type="match status" value="1"/>
</dbReference>
<dbReference type="RefSeq" id="WP_090550682.1">
    <property type="nucleotide sequence ID" value="NZ_FNFP01000001.1"/>
</dbReference>
<sequence length="170" mass="19757">MLSEKLAKEFNDQFKYEAASANYYLAMAAYCKDLDLEGFANFFIVQAEEERFHAMKFFDFINELGNRVIVQGFEDPKNDFSSLEEVFTDALNHEKFVTSRINLLMDIAIQEKNYAAVSFLNWFIDEQVEEEAMMTTIINKIKRIGENSHAIYMLDNELAQRTFTPPAEEA</sequence>
<evidence type="ECO:0000256" key="3">
    <source>
        <dbReference type="ARBA" id="ARBA00022434"/>
    </source>
</evidence>
<protein>
    <recommendedName>
        <fullName evidence="9">Ferritin</fullName>
        <ecNumber evidence="9">1.16.3.2</ecNumber>
    </recommendedName>
</protein>
<dbReference type="PANTHER" id="PTHR11431:SF127">
    <property type="entry name" value="BACTERIAL NON-HEME FERRITIN"/>
    <property type="match status" value="1"/>
</dbReference>
<evidence type="ECO:0000313" key="11">
    <source>
        <dbReference type="EMBL" id="SDK13593.1"/>
    </source>
</evidence>
<keyword evidence="12" id="KW-1185">Reference proteome</keyword>
<dbReference type="FunFam" id="1.20.1260.10:FF:000001">
    <property type="entry name" value="Non-heme ferritin"/>
    <property type="match status" value="1"/>
</dbReference>
<dbReference type="CDD" id="cd01055">
    <property type="entry name" value="Nonheme_Ferritin"/>
    <property type="match status" value="1"/>
</dbReference>
<feature type="binding site" evidence="8">
    <location>
        <position position="17"/>
    </location>
    <ligand>
        <name>Fe cation</name>
        <dbReference type="ChEBI" id="CHEBI:24875"/>
        <label>1</label>
    </ligand>
</feature>
<evidence type="ECO:0000259" key="10">
    <source>
        <dbReference type="PROSITE" id="PS50905"/>
    </source>
</evidence>
<feature type="domain" description="Ferritin-like diiron" evidence="10">
    <location>
        <begin position="1"/>
        <end position="145"/>
    </location>
</feature>
<evidence type="ECO:0000256" key="4">
    <source>
        <dbReference type="ARBA" id="ARBA00022723"/>
    </source>
</evidence>
<feature type="binding site" evidence="8">
    <location>
        <position position="53"/>
    </location>
    <ligand>
        <name>Fe cation</name>
        <dbReference type="ChEBI" id="CHEBI:24875"/>
        <label>1</label>
    </ligand>
</feature>
<gene>
    <name evidence="11" type="ORF">SAMN05660472_00837</name>
</gene>
<dbReference type="InterPro" id="IPR012347">
    <property type="entry name" value="Ferritin-like"/>
</dbReference>
<dbReference type="PANTHER" id="PTHR11431">
    <property type="entry name" value="FERRITIN"/>
    <property type="match status" value="1"/>
</dbReference>
<dbReference type="InterPro" id="IPR008331">
    <property type="entry name" value="Ferritin_DPS_dom"/>
</dbReference>
<dbReference type="PROSITE" id="PS50905">
    <property type="entry name" value="FERRITIN_LIKE"/>
    <property type="match status" value="1"/>
</dbReference>
<dbReference type="EMBL" id="FNFP01000001">
    <property type="protein sequence ID" value="SDK13593.1"/>
    <property type="molecule type" value="Genomic_DNA"/>
</dbReference>
<keyword evidence="4 8" id="KW-0479">Metal-binding</keyword>
<dbReference type="InterPro" id="IPR009040">
    <property type="entry name" value="Ferritin-like_diiron"/>
</dbReference>
<reference evidence="11 12" key="1">
    <citation type="submission" date="2016-10" db="EMBL/GenBank/DDBJ databases">
        <authorList>
            <person name="de Groot N.N."/>
        </authorList>
    </citation>
    <scope>NUCLEOTIDE SEQUENCE [LARGE SCALE GENOMIC DNA]</scope>
    <source>
        <strain evidence="11 12">DSM 18346</strain>
    </source>
</reference>
<dbReference type="EC" id="1.16.3.2" evidence="9"/>
<dbReference type="GO" id="GO:0005829">
    <property type="term" value="C:cytosol"/>
    <property type="evidence" value="ECO:0007669"/>
    <property type="project" value="TreeGrafter"/>
</dbReference>
<comment type="similarity">
    <text evidence="2 9">Belongs to the ferritin family. Prokaryotic subfamily.</text>
</comment>
<dbReference type="Proteomes" id="UP000198718">
    <property type="component" value="Unassembled WGS sequence"/>
</dbReference>
<keyword evidence="3 9" id="KW-0409">Iron storage</keyword>
<name>A0A1G8ZF55_9FIRM</name>
<comment type="subcellular location">
    <subcellularLocation>
        <location evidence="9">Cytoplasm</location>
    </subcellularLocation>
</comment>
<evidence type="ECO:0000256" key="2">
    <source>
        <dbReference type="ARBA" id="ARBA00006950"/>
    </source>
</evidence>
<organism evidence="11 12">
    <name type="scientific">Natronincola ferrireducens</name>
    <dbReference type="NCBI Taxonomy" id="393762"/>
    <lineage>
        <taxon>Bacteria</taxon>
        <taxon>Bacillati</taxon>
        <taxon>Bacillota</taxon>
        <taxon>Clostridia</taxon>
        <taxon>Peptostreptococcales</taxon>
        <taxon>Natronincolaceae</taxon>
        <taxon>Natronincola</taxon>
    </lineage>
</organism>
<feature type="binding site" evidence="8">
    <location>
        <position position="94"/>
    </location>
    <ligand>
        <name>Fe cation</name>
        <dbReference type="ChEBI" id="CHEBI:24875"/>
        <label>1</label>
    </ligand>
</feature>
<evidence type="ECO:0000256" key="6">
    <source>
        <dbReference type="ARBA" id="ARBA00023004"/>
    </source>
</evidence>
<dbReference type="GO" id="GO:0006879">
    <property type="term" value="P:intracellular iron ion homeostasis"/>
    <property type="evidence" value="ECO:0007669"/>
    <property type="project" value="UniProtKB-KW"/>
</dbReference>
<dbReference type="STRING" id="393762.SAMN05660472_00837"/>
<keyword evidence="9" id="KW-0963">Cytoplasm</keyword>
<comment type="catalytic activity">
    <reaction evidence="7 9">
        <text>4 Fe(2+) + O2 + 6 H2O = 4 iron(III) oxide-hydroxide + 12 H(+)</text>
        <dbReference type="Rhea" id="RHEA:11972"/>
        <dbReference type="ChEBI" id="CHEBI:15377"/>
        <dbReference type="ChEBI" id="CHEBI:15378"/>
        <dbReference type="ChEBI" id="CHEBI:15379"/>
        <dbReference type="ChEBI" id="CHEBI:29033"/>
        <dbReference type="ChEBI" id="CHEBI:78619"/>
        <dbReference type="EC" id="1.16.3.2"/>
    </reaction>
</comment>
<dbReference type="Pfam" id="PF00210">
    <property type="entry name" value="Ferritin"/>
    <property type="match status" value="1"/>
</dbReference>
<keyword evidence="5" id="KW-0560">Oxidoreductase</keyword>
<keyword evidence="6 8" id="KW-0408">Iron</keyword>
<dbReference type="GO" id="GO:0042802">
    <property type="term" value="F:identical protein binding"/>
    <property type="evidence" value="ECO:0007669"/>
    <property type="project" value="UniProtKB-ARBA"/>
</dbReference>
<dbReference type="GO" id="GO:0004322">
    <property type="term" value="F:ferroxidase activity"/>
    <property type="evidence" value="ECO:0007669"/>
    <property type="project" value="TreeGrafter"/>
</dbReference>
<comment type="function">
    <text evidence="1 9">Iron-storage protein.</text>
</comment>
<dbReference type="SUPFAM" id="SSF47240">
    <property type="entry name" value="Ferritin-like"/>
    <property type="match status" value="1"/>
</dbReference>
<feature type="binding site" evidence="8">
    <location>
        <position position="50"/>
    </location>
    <ligand>
        <name>Fe cation</name>
        <dbReference type="ChEBI" id="CHEBI:24875"/>
        <label>1</label>
    </ligand>
</feature>
<proteinExistence type="inferred from homology"/>
<dbReference type="InterPro" id="IPR041719">
    <property type="entry name" value="Ferritin_prok"/>
</dbReference>
<feature type="binding site" evidence="8">
    <location>
        <position position="127"/>
    </location>
    <ligand>
        <name>Fe cation</name>
        <dbReference type="ChEBI" id="CHEBI:24875"/>
        <label>1</label>
    </ligand>
</feature>
<accession>A0A1G8ZF55</accession>
<evidence type="ECO:0000256" key="8">
    <source>
        <dbReference type="PIRSR" id="PIRSR601519-1"/>
    </source>
</evidence>
<dbReference type="GO" id="GO:0006826">
    <property type="term" value="P:iron ion transport"/>
    <property type="evidence" value="ECO:0007669"/>
    <property type="project" value="InterPro"/>
</dbReference>
<dbReference type="GO" id="GO:0008199">
    <property type="term" value="F:ferric iron binding"/>
    <property type="evidence" value="ECO:0007669"/>
    <property type="project" value="InterPro"/>
</dbReference>
<dbReference type="InterPro" id="IPR001519">
    <property type="entry name" value="Ferritin"/>
</dbReference>
<dbReference type="AlphaFoldDB" id="A0A1G8ZF55"/>
<evidence type="ECO:0000256" key="5">
    <source>
        <dbReference type="ARBA" id="ARBA00023002"/>
    </source>
</evidence>
<evidence type="ECO:0000256" key="7">
    <source>
        <dbReference type="ARBA" id="ARBA00048035"/>
    </source>
</evidence>
<evidence type="ECO:0000256" key="9">
    <source>
        <dbReference type="RuleBase" id="RU361145"/>
    </source>
</evidence>
<dbReference type="GO" id="GO:0008198">
    <property type="term" value="F:ferrous iron binding"/>
    <property type="evidence" value="ECO:0007669"/>
    <property type="project" value="TreeGrafter"/>
</dbReference>